<keyword evidence="3" id="KW-0808">Transferase</keyword>
<comment type="caution">
    <text evidence="9">The sequence shown here is derived from an EMBL/GenBank/DDBJ whole genome shotgun (WGS) entry which is preliminary data.</text>
</comment>
<evidence type="ECO:0000256" key="4">
    <source>
        <dbReference type="ARBA" id="ARBA00022741"/>
    </source>
</evidence>
<proteinExistence type="predicted"/>
<evidence type="ECO:0000259" key="8">
    <source>
        <dbReference type="PROSITE" id="PS50109"/>
    </source>
</evidence>
<dbReference type="Proteomes" id="UP000321577">
    <property type="component" value="Unassembled WGS sequence"/>
</dbReference>
<evidence type="ECO:0000313" key="9">
    <source>
        <dbReference type="EMBL" id="GEP44455.1"/>
    </source>
</evidence>
<evidence type="ECO:0000256" key="1">
    <source>
        <dbReference type="ARBA" id="ARBA00000085"/>
    </source>
</evidence>
<dbReference type="PRINTS" id="PR00344">
    <property type="entry name" value="BCTRLSENSOR"/>
</dbReference>
<keyword evidence="5" id="KW-0418">Kinase</keyword>
<name>A0A512MCJ6_9BACT</name>
<dbReference type="Pfam" id="PF13589">
    <property type="entry name" value="HATPase_c_3"/>
    <property type="match status" value="1"/>
</dbReference>
<dbReference type="EC" id="2.7.13.3" evidence="2"/>
<dbReference type="InterPro" id="IPR050980">
    <property type="entry name" value="2C_sensor_his_kinase"/>
</dbReference>
<dbReference type="PANTHER" id="PTHR44936:SF10">
    <property type="entry name" value="SENSOR PROTEIN RSTB"/>
    <property type="match status" value="1"/>
</dbReference>
<feature type="domain" description="Histidine kinase" evidence="8">
    <location>
        <begin position="565"/>
        <end position="783"/>
    </location>
</feature>
<evidence type="ECO:0000256" key="6">
    <source>
        <dbReference type="ARBA" id="ARBA00022840"/>
    </source>
</evidence>
<dbReference type="PANTHER" id="PTHR44936">
    <property type="entry name" value="SENSOR PROTEIN CREC"/>
    <property type="match status" value="1"/>
</dbReference>
<dbReference type="RefSeq" id="WP_146852420.1">
    <property type="nucleotide sequence ID" value="NZ_BKAG01000030.1"/>
</dbReference>
<dbReference type="Gene3D" id="3.30.565.10">
    <property type="entry name" value="Histidine kinase-like ATPase, C-terminal domain"/>
    <property type="match status" value="2"/>
</dbReference>
<dbReference type="EMBL" id="BKAG01000030">
    <property type="protein sequence ID" value="GEP44455.1"/>
    <property type="molecule type" value="Genomic_DNA"/>
</dbReference>
<keyword evidence="7" id="KW-0175">Coiled coil</keyword>
<protein>
    <recommendedName>
        <fullName evidence="2">histidine kinase</fullName>
        <ecNumber evidence="2">2.7.13.3</ecNumber>
    </recommendedName>
</protein>
<reference evidence="9 10" key="1">
    <citation type="submission" date="2019-07" db="EMBL/GenBank/DDBJ databases">
        <title>Whole genome shotgun sequence of Brevifollis gellanilyticus NBRC 108608.</title>
        <authorList>
            <person name="Hosoyama A."/>
            <person name="Uohara A."/>
            <person name="Ohji S."/>
            <person name="Ichikawa N."/>
        </authorList>
    </citation>
    <scope>NUCLEOTIDE SEQUENCE [LARGE SCALE GENOMIC DNA]</scope>
    <source>
        <strain evidence="9 10">NBRC 108608</strain>
    </source>
</reference>
<organism evidence="9 10">
    <name type="scientific">Brevifollis gellanilyticus</name>
    <dbReference type="NCBI Taxonomy" id="748831"/>
    <lineage>
        <taxon>Bacteria</taxon>
        <taxon>Pseudomonadati</taxon>
        <taxon>Verrucomicrobiota</taxon>
        <taxon>Verrucomicrobiia</taxon>
        <taxon>Verrucomicrobiales</taxon>
        <taxon>Verrucomicrobiaceae</taxon>
    </lineage>
</organism>
<gene>
    <name evidence="9" type="ORF">BGE01nite_37460</name>
</gene>
<evidence type="ECO:0000256" key="3">
    <source>
        <dbReference type="ARBA" id="ARBA00022679"/>
    </source>
</evidence>
<dbReference type="InterPro" id="IPR003594">
    <property type="entry name" value="HATPase_dom"/>
</dbReference>
<keyword evidence="10" id="KW-1185">Reference proteome</keyword>
<dbReference type="OrthoDB" id="9816482at2"/>
<keyword evidence="6" id="KW-0067">ATP-binding</keyword>
<keyword evidence="4" id="KW-0547">Nucleotide-binding</keyword>
<dbReference type="GO" id="GO:0005524">
    <property type="term" value="F:ATP binding"/>
    <property type="evidence" value="ECO:0007669"/>
    <property type="project" value="UniProtKB-KW"/>
</dbReference>
<dbReference type="SUPFAM" id="SSF55874">
    <property type="entry name" value="ATPase domain of HSP90 chaperone/DNA topoisomerase II/histidine kinase"/>
    <property type="match status" value="2"/>
</dbReference>
<evidence type="ECO:0000256" key="7">
    <source>
        <dbReference type="SAM" id="Coils"/>
    </source>
</evidence>
<dbReference type="InterPro" id="IPR036890">
    <property type="entry name" value="HATPase_C_sf"/>
</dbReference>
<feature type="coiled-coil region" evidence="7">
    <location>
        <begin position="522"/>
        <end position="587"/>
    </location>
</feature>
<evidence type="ECO:0000313" key="10">
    <source>
        <dbReference type="Proteomes" id="UP000321577"/>
    </source>
</evidence>
<dbReference type="SMART" id="SM00387">
    <property type="entry name" value="HATPase_c"/>
    <property type="match status" value="1"/>
</dbReference>
<dbReference type="PROSITE" id="PS50109">
    <property type="entry name" value="HIS_KIN"/>
    <property type="match status" value="1"/>
</dbReference>
<comment type="catalytic activity">
    <reaction evidence="1">
        <text>ATP + protein L-histidine = ADP + protein N-phospho-L-histidine.</text>
        <dbReference type="EC" id="2.7.13.3"/>
    </reaction>
</comment>
<sequence length="786" mass="88546">MFKVSARTILELGSELISSDIIAFYELIKNGFDAGSKTGVEVDFHVIMRRNLFLRLRQGVEQGLLLSTLKERALDCVNLDADDTLISEAKSLISGAATRGKFIAALEHVQSLNRIVISDAGVGMSAKQLKECFLVIGTPSRKREVTKALRGGNLKTPFLGEKGIGRLSAMRLGHRLRVESCLSTETHLNVLDINWRLFEDVELMLDEIVVTPKVGSRKPSPGWSGTRIIVEDLAEDWTAERVMKFASEEFAKLTDPFCDVKSRPRIALSWNGTRQNIPWMDSNLLKHSHAKVSGKYSLKDGKPTFSCTLQAFNLGFDHPQETKVIDIAGADLLSVASGTSQGVPDGAITTLGPFSFEAYWYNRQRLAGIDSIGDRQAVKQLQEKWSGILLYRDGFRVFPYGEENDDWLELDRKALGRQGYTLNKSQFVGRVEISRMGNPHLVDQTNREGLREAPEQQVFFDLVMHAIRELLYSFLQEVTYQYKEHPSPLKDLPARIQTLEDRTNAALKKLRKVASGEQKATVEELQQSFFEFNELARKAQERAEHVEKESHQMIEMAGVGLMVEVVAHELARTSENALEQIEKLRKSSNPADIRAGLDTLRAQMKSLSKRIRVLDPLSVSGRQRAEVFDLNQLIRDTVEAHQSQFARHKIHADLRLSEKVIKVKAVKGMIVQVLENLISNSKYWMQVRSLREMEFKPKIVIKTSAHVAGFEFSDNGPGIAPENHERVFSLFFSLKEKGKRRGMGLYIARECASYHGGSLTLGEGINPQTKRLHRFIFEMPNSALVP</sequence>
<dbReference type="Pfam" id="PF02518">
    <property type="entry name" value="HATPase_c"/>
    <property type="match status" value="1"/>
</dbReference>
<dbReference type="GO" id="GO:0004673">
    <property type="term" value="F:protein histidine kinase activity"/>
    <property type="evidence" value="ECO:0007669"/>
    <property type="project" value="UniProtKB-EC"/>
</dbReference>
<dbReference type="InterPro" id="IPR005467">
    <property type="entry name" value="His_kinase_dom"/>
</dbReference>
<accession>A0A512MCJ6</accession>
<evidence type="ECO:0000256" key="5">
    <source>
        <dbReference type="ARBA" id="ARBA00022777"/>
    </source>
</evidence>
<evidence type="ECO:0000256" key="2">
    <source>
        <dbReference type="ARBA" id="ARBA00012438"/>
    </source>
</evidence>
<dbReference type="InterPro" id="IPR004358">
    <property type="entry name" value="Sig_transdc_His_kin-like_C"/>
</dbReference>
<dbReference type="AlphaFoldDB" id="A0A512MCJ6"/>